<keyword evidence="2" id="KW-1185">Reference proteome</keyword>
<gene>
    <name evidence="1" type="ORF">BaRGS_00009784</name>
</gene>
<proteinExistence type="predicted"/>
<evidence type="ECO:0000313" key="1">
    <source>
        <dbReference type="EMBL" id="KAK7498975.1"/>
    </source>
</evidence>
<organism evidence="1 2">
    <name type="scientific">Batillaria attramentaria</name>
    <dbReference type="NCBI Taxonomy" id="370345"/>
    <lineage>
        <taxon>Eukaryota</taxon>
        <taxon>Metazoa</taxon>
        <taxon>Spiralia</taxon>
        <taxon>Lophotrochozoa</taxon>
        <taxon>Mollusca</taxon>
        <taxon>Gastropoda</taxon>
        <taxon>Caenogastropoda</taxon>
        <taxon>Sorbeoconcha</taxon>
        <taxon>Cerithioidea</taxon>
        <taxon>Batillariidae</taxon>
        <taxon>Batillaria</taxon>
    </lineage>
</organism>
<dbReference type="EMBL" id="JACVVK020000047">
    <property type="protein sequence ID" value="KAK7498975.1"/>
    <property type="molecule type" value="Genomic_DNA"/>
</dbReference>
<dbReference type="Proteomes" id="UP001519460">
    <property type="component" value="Unassembled WGS sequence"/>
</dbReference>
<name>A0ABD0LHX3_9CAEN</name>
<sequence>HIICSADNLPCLTGQDLISGVVYAPFPLIACRCILLQSTSHWISSGAPPSGQFSDQDLPETYQSTQGLAQHCVHFRKLMKEGGWLVWGLLPVAFLRSQWCLRQL</sequence>
<accession>A0ABD0LHX3</accession>
<evidence type="ECO:0000313" key="2">
    <source>
        <dbReference type="Proteomes" id="UP001519460"/>
    </source>
</evidence>
<reference evidence="1 2" key="1">
    <citation type="journal article" date="2023" name="Sci. Data">
        <title>Genome assembly of the Korean intertidal mud-creeper Batillaria attramentaria.</title>
        <authorList>
            <person name="Patra A.K."/>
            <person name="Ho P.T."/>
            <person name="Jun S."/>
            <person name="Lee S.J."/>
            <person name="Kim Y."/>
            <person name="Won Y.J."/>
        </authorList>
    </citation>
    <scope>NUCLEOTIDE SEQUENCE [LARGE SCALE GENOMIC DNA]</scope>
    <source>
        <strain evidence="1">Wonlab-2016</strain>
    </source>
</reference>
<feature type="non-terminal residue" evidence="1">
    <location>
        <position position="1"/>
    </location>
</feature>
<comment type="caution">
    <text evidence="1">The sequence shown here is derived from an EMBL/GenBank/DDBJ whole genome shotgun (WGS) entry which is preliminary data.</text>
</comment>
<dbReference type="AlphaFoldDB" id="A0ABD0LHX3"/>
<protein>
    <submittedName>
        <fullName evidence="1">Uncharacterized protein</fullName>
    </submittedName>
</protein>